<dbReference type="InterPro" id="IPR035940">
    <property type="entry name" value="CAP_sf"/>
</dbReference>
<evidence type="ECO:0000313" key="2">
    <source>
        <dbReference type="EMBL" id="PZD73051.1"/>
    </source>
</evidence>
<evidence type="ECO:0000313" key="3">
    <source>
        <dbReference type="Proteomes" id="UP000248857"/>
    </source>
</evidence>
<reference evidence="2 3" key="1">
    <citation type="journal article" date="2018" name="Sci. Rep.">
        <title>A novel species of the marine cyanobacterium Acaryochloris with a unique pigment content and lifestyle.</title>
        <authorList>
            <person name="Partensky F."/>
            <person name="Six C."/>
            <person name="Ratin M."/>
            <person name="Garczarek L."/>
            <person name="Vaulot D."/>
            <person name="Probert I."/>
            <person name="Calteau A."/>
            <person name="Gourvil P."/>
            <person name="Marie D."/>
            <person name="Grebert T."/>
            <person name="Bouchier C."/>
            <person name="Le Panse S."/>
            <person name="Gachenot M."/>
            <person name="Rodriguez F."/>
            <person name="Garrido J.L."/>
        </authorList>
    </citation>
    <scope>NUCLEOTIDE SEQUENCE [LARGE SCALE GENOMIC DNA]</scope>
    <source>
        <strain evidence="2 3">RCC1774</strain>
    </source>
</reference>
<dbReference type="PANTHER" id="PTHR31157">
    <property type="entry name" value="SCP DOMAIN-CONTAINING PROTEIN"/>
    <property type="match status" value="1"/>
</dbReference>
<evidence type="ECO:0000259" key="1">
    <source>
        <dbReference type="Pfam" id="PF00188"/>
    </source>
</evidence>
<proteinExistence type="predicted"/>
<gene>
    <name evidence="2" type="ORF">C1752_02868</name>
</gene>
<feature type="domain" description="SCP" evidence="1">
    <location>
        <begin position="104"/>
        <end position="220"/>
    </location>
</feature>
<dbReference type="RefSeq" id="WP_110986562.1">
    <property type="nucleotide sequence ID" value="NZ_CAWNWM010000007.1"/>
</dbReference>
<dbReference type="CDD" id="cd05379">
    <property type="entry name" value="CAP_bacterial"/>
    <property type="match status" value="1"/>
</dbReference>
<keyword evidence="3" id="KW-1185">Reference proteome</keyword>
<dbReference type="InterPro" id="IPR014044">
    <property type="entry name" value="CAP_dom"/>
</dbReference>
<dbReference type="EMBL" id="PQWO01000007">
    <property type="protein sequence ID" value="PZD73051.1"/>
    <property type="molecule type" value="Genomic_DNA"/>
</dbReference>
<dbReference type="OrthoDB" id="68195at2"/>
<dbReference type="PANTHER" id="PTHR31157:SF1">
    <property type="entry name" value="SCP DOMAIN-CONTAINING PROTEIN"/>
    <property type="match status" value="1"/>
</dbReference>
<protein>
    <recommendedName>
        <fullName evidence="1">SCP domain-containing protein</fullName>
    </recommendedName>
</protein>
<dbReference type="SUPFAM" id="SSF55797">
    <property type="entry name" value="PR-1-like"/>
    <property type="match status" value="1"/>
</dbReference>
<dbReference type="AlphaFoldDB" id="A0A2W1JWF3"/>
<name>A0A2W1JWF3_9CYAN</name>
<dbReference type="Pfam" id="PF00188">
    <property type="entry name" value="CAP"/>
    <property type="match status" value="1"/>
</dbReference>
<organism evidence="2 3">
    <name type="scientific">Acaryochloris thomasi RCC1774</name>
    <dbReference type="NCBI Taxonomy" id="1764569"/>
    <lineage>
        <taxon>Bacteria</taxon>
        <taxon>Bacillati</taxon>
        <taxon>Cyanobacteriota</taxon>
        <taxon>Cyanophyceae</taxon>
        <taxon>Acaryochloridales</taxon>
        <taxon>Acaryochloridaceae</taxon>
        <taxon>Acaryochloris</taxon>
        <taxon>Acaryochloris thomasi</taxon>
    </lineage>
</organism>
<accession>A0A2W1JWF3</accession>
<sequence>MIPWLKKKSRADAPLLSSQRPWQIMLLGCVVLPVKLPFSVPGICSSPQPKRSNPARVVVPQRRTPARTIPSNRRPVVTVPASAVPRQPVATASLSNLEARVQAEINQIRRSYDLKPMQGNRRLAKVARGHSQNMAARSFFGHTDPSGNSAAERVQGAGIRYQLVAENLAWVENAPDPVDHIVQGWLNSPGHRANILRPEVRETGVGIFRTGNQFFFTQLFMTR</sequence>
<dbReference type="Proteomes" id="UP000248857">
    <property type="component" value="Unassembled WGS sequence"/>
</dbReference>
<dbReference type="Gene3D" id="3.40.33.10">
    <property type="entry name" value="CAP"/>
    <property type="match status" value="1"/>
</dbReference>
<comment type="caution">
    <text evidence="2">The sequence shown here is derived from an EMBL/GenBank/DDBJ whole genome shotgun (WGS) entry which is preliminary data.</text>
</comment>